<feature type="transmembrane region" description="Helical" evidence="5">
    <location>
        <begin position="185"/>
        <end position="210"/>
    </location>
</feature>
<dbReference type="PANTHER" id="PTHR23291">
    <property type="entry name" value="BAX INHIBITOR-RELATED"/>
    <property type="match status" value="1"/>
</dbReference>
<gene>
    <name evidence="6" type="ORF">RJ639_031930</name>
</gene>
<name>A0AA88X0I5_9ASTE</name>
<accession>A0AA88X0I5</accession>
<comment type="subcellular location">
    <subcellularLocation>
        <location evidence="1">Membrane</location>
        <topology evidence="1">Multi-pass membrane protein</topology>
    </subcellularLocation>
</comment>
<keyword evidence="3 5" id="KW-1133">Transmembrane helix</keyword>
<dbReference type="InterPro" id="IPR006214">
    <property type="entry name" value="Bax_inhibitor_1-related"/>
</dbReference>
<dbReference type="Pfam" id="PF01027">
    <property type="entry name" value="Bax1-I"/>
    <property type="match status" value="1"/>
</dbReference>
<sequence>MALSSIICKSSRSTLPFALRAIISPQNTISSAFNLDKPGLVNGVGPLQLHRFSSFIGSKKLVDERGSKGFEYEVKSPKKFSFHTTHMFGTSSLSTKSDREEVTKSQDFTENLLQLRGGFVKKVYGILAGQMALTTIVSSAAVFYSPFTNLIHSTIQSGGWVPYLICFSPLISMIPLYVYRKERPLNLVILGLHTTCLSLGVASCCAVTDGKIVLEALVATSAMFSSLTGYTFWAIKKGKDFSYLGPILFPSLCAVLVTGIMELFFPVGSTTAVISSGFGAAVFSGYIVYDTERLIKTFPDDEYVWASTSLYLNLLNLFLEIMRILGELKKARN</sequence>
<dbReference type="Proteomes" id="UP001188597">
    <property type="component" value="Unassembled WGS sequence"/>
</dbReference>
<dbReference type="PANTHER" id="PTHR23291:SF50">
    <property type="entry name" value="PROTEIN LIFEGUARD 4"/>
    <property type="match status" value="1"/>
</dbReference>
<comment type="caution">
    <text evidence="6">The sequence shown here is derived from an EMBL/GenBank/DDBJ whole genome shotgun (WGS) entry which is preliminary data.</text>
</comment>
<feature type="transmembrane region" description="Helical" evidence="5">
    <location>
        <begin position="123"/>
        <end position="147"/>
    </location>
</feature>
<evidence type="ECO:0000256" key="4">
    <source>
        <dbReference type="ARBA" id="ARBA00023136"/>
    </source>
</evidence>
<evidence type="ECO:0000256" key="1">
    <source>
        <dbReference type="ARBA" id="ARBA00004141"/>
    </source>
</evidence>
<protein>
    <submittedName>
        <fullName evidence="6">Uncharacterized protein</fullName>
    </submittedName>
</protein>
<keyword evidence="2 5" id="KW-0812">Transmembrane</keyword>
<proteinExistence type="inferred from homology"/>
<feature type="transmembrane region" description="Helical" evidence="5">
    <location>
        <begin position="271"/>
        <end position="289"/>
    </location>
</feature>
<dbReference type="EMBL" id="JAVXUP010000122">
    <property type="protein sequence ID" value="KAK3037436.1"/>
    <property type="molecule type" value="Genomic_DNA"/>
</dbReference>
<evidence type="ECO:0000256" key="3">
    <source>
        <dbReference type="ARBA" id="ARBA00022989"/>
    </source>
</evidence>
<feature type="transmembrane region" description="Helical" evidence="5">
    <location>
        <begin position="159"/>
        <end position="178"/>
    </location>
</feature>
<keyword evidence="7" id="KW-1185">Reference proteome</keyword>
<comment type="similarity">
    <text evidence="5">Belongs to the BI1 family.</text>
</comment>
<dbReference type="AlphaFoldDB" id="A0AA88X0I5"/>
<organism evidence="6 7">
    <name type="scientific">Escallonia herrerae</name>
    <dbReference type="NCBI Taxonomy" id="1293975"/>
    <lineage>
        <taxon>Eukaryota</taxon>
        <taxon>Viridiplantae</taxon>
        <taxon>Streptophyta</taxon>
        <taxon>Embryophyta</taxon>
        <taxon>Tracheophyta</taxon>
        <taxon>Spermatophyta</taxon>
        <taxon>Magnoliopsida</taxon>
        <taxon>eudicotyledons</taxon>
        <taxon>Gunneridae</taxon>
        <taxon>Pentapetalae</taxon>
        <taxon>asterids</taxon>
        <taxon>campanulids</taxon>
        <taxon>Escalloniales</taxon>
        <taxon>Escalloniaceae</taxon>
        <taxon>Escallonia</taxon>
    </lineage>
</organism>
<reference evidence="6" key="1">
    <citation type="submission" date="2022-12" db="EMBL/GenBank/DDBJ databases">
        <title>Draft genome assemblies for two species of Escallonia (Escalloniales).</title>
        <authorList>
            <person name="Chanderbali A."/>
            <person name="Dervinis C."/>
            <person name="Anghel I."/>
            <person name="Soltis D."/>
            <person name="Soltis P."/>
            <person name="Zapata F."/>
        </authorList>
    </citation>
    <scope>NUCLEOTIDE SEQUENCE</scope>
    <source>
        <strain evidence="6">UCBG64.0493</strain>
        <tissue evidence="6">Leaf</tissue>
    </source>
</reference>
<feature type="transmembrane region" description="Helical" evidence="5">
    <location>
        <begin position="216"/>
        <end position="235"/>
    </location>
</feature>
<evidence type="ECO:0000313" key="6">
    <source>
        <dbReference type="EMBL" id="KAK3037436.1"/>
    </source>
</evidence>
<evidence type="ECO:0000256" key="2">
    <source>
        <dbReference type="ARBA" id="ARBA00022692"/>
    </source>
</evidence>
<evidence type="ECO:0000256" key="5">
    <source>
        <dbReference type="RuleBase" id="RU004379"/>
    </source>
</evidence>
<keyword evidence="4 5" id="KW-0472">Membrane</keyword>
<evidence type="ECO:0000313" key="7">
    <source>
        <dbReference type="Proteomes" id="UP001188597"/>
    </source>
</evidence>
<feature type="transmembrane region" description="Helical" evidence="5">
    <location>
        <begin position="247"/>
        <end position="265"/>
    </location>
</feature>
<dbReference type="GO" id="GO:0016020">
    <property type="term" value="C:membrane"/>
    <property type="evidence" value="ECO:0007669"/>
    <property type="project" value="UniProtKB-SubCell"/>
</dbReference>